<accession>A0ABM8W251</accession>
<sequence>MSRRNEISFGIDEPVLRMLQPSRLAHPCTHAFSIYISKVNIRVDQPITKDYH</sequence>
<keyword evidence="2" id="KW-1185">Reference proteome</keyword>
<gene>
    <name evidence="1" type="ORF">GMARGA_LOCUS2421</name>
</gene>
<comment type="caution">
    <text evidence="1">The sequence shown here is derived from an EMBL/GenBank/DDBJ whole genome shotgun (WGS) entry which is preliminary data.</text>
</comment>
<evidence type="ECO:0000313" key="2">
    <source>
        <dbReference type="Proteomes" id="UP000789901"/>
    </source>
</evidence>
<organism evidence="1 2">
    <name type="scientific">Gigaspora margarita</name>
    <dbReference type="NCBI Taxonomy" id="4874"/>
    <lineage>
        <taxon>Eukaryota</taxon>
        <taxon>Fungi</taxon>
        <taxon>Fungi incertae sedis</taxon>
        <taxon>Mucoromycota</taxon>
        <taxon>Glomeromycotina</taxon>
        <taxon>Glomeromycetes</taxon>
        <taxon>Diversisporales</taxon>
        <taxon>Gigasporaceae</taxon>
        <taxon>Gigaspora</taxon>
    </lineage>
</organism>
<reference evidence="1 2" key="1">
    <citation type="submission" date="2021-06" db="EMBL/GenBank/DDBJ databases">
        <authorList>
            <person name="Kallberg Y."/>
            <person name="Tangrot J."/>
            <person name="Rosling A."/>
        </authorList>
    </citation>
    <scope>NUCLEOTIDE SEQUENCE [LARGE SCALE GENOMIC DNA]</scope>
    <source>
        <strain evidence="1 2">120-4 pot B 10/14</strain>
    </source>
</reference>
<name>A0ABM8W251_GIGMA</name>
<evidence type="ECO:0000313" key="1">
    <source>
        <dbReference type="EMBL" id="CAG8505614.1"/>
    </source>
</evidence>
<proteinExistence type="predicted"/>
<protein>
    <submittedName>
        <fullName evidence="1">14321_t:CDS:1</fullName>
    </submittedName>
</protein>
<dbReference type="Proteomes" id="UP000789901">
    <property type="component" value="Unassembled WGS sequence"/>
</dbReference>
<dbReference type="EMBL" id="CAJVQB010000757">
    <property type="protein sequence ID" value="CAG8505614.1"/>
    <property type="molecule type" value="Genomic_DNA"/>
</dbReference>